<keyword evidence="4" id="KW-1185">Reference proteome</keyword>
<sequence>MSHHQPPPGPYGPPPGPPPGQPPQGGPNPYAQPPQPGYPQQGYPPPGMPGMPQPPPSGGGKGKAMGLAIGAVVVVAAIVAGVLLLGGGSDEDGGKLTDDGKDYKLTAPKTVLGEYTSEDSGEVPLVGEKAQAFGMTSGMGLDAEWRAAGGAKKLKLLGAYGEVKDPEKSVDAFFSTLKKRSETAGTSDSDALVVGTPERKSPEGLENAIMKCQLIKAKEDPGEGEPSQLPLCAWADFDTVAVVVPSEGTKPLTLDDSARIAADLRKEVRVEDPK</sequence>
<evidence type="ECO:0000313" key="4">
    <source>
        <dbReference type="Proteomes" id="UP001180754"/>
    </source>
</evidence>
<accession>A0ABU2XU58</accession>
<feature type="region of interest" description="Disordered" evidence="1">
    <location>
        <begin position="1"/>
        <end position="63"/>
    </location>
</feature>
<name>A0ABU2XU58_9ACTN</name>
<evidence type="ECO:0000256" key="2">
    <source>
        <dbReference type="SAM" id="Phobius"/>
    </source>
</evidence>
<dbReference type="EMBL" id="JAVRFD010000034">
    <property type="protein sequence ID" value="MDT0549458.1"/>
    <property type="molecule type" value="Genomic_DNA"/>
</dbReference>
<keyword evidence="2" id="KW-0472">Membrane</keyword>
<protein>
    <submittedName>
        <fullName evidence="3">Uncharacterized protein</fullName>
    </submittedName>
</protein>
<feature type="transmembrane region" description="Helical" evidence="2">
    <location>
        <begin position="64"/>
        <end position="85"/>
    </location>
</feature>
<dbReference type="Proteomes" id="UP001180754">
    <property type="component" value="Unassembled WGS sequence"/>
</dbReference>
<proteinExistence type="predicted"/>
<gene>
    <name evidence="3" type="ORF">RND15_43380</name>
</gene>
<comment type="caution">
    <text evidence="3">The sequence shown here is derived from an EMBL/GenBank/DDBJ whole genome shotgun (WGS) entry which is preliminary data.</text>
</comment>
<dbReference type="RefSeq" id="WP_311730020.1">
    <property type="nucleotide sequence ID" value="NZ_JAVRFD010000034.1"/>
</dbReference>
<keyword evidence="2" id="KW-1133">Transmembrane helix</keyword>
<reference evidence="3" key="1">
    <citation type="submission" date="2024-05" db="EMBL/GenBank/DDBJ databases">
        <title>30 novel species of actinomycetes from the DSMZ collection.</title>
        <authorList>
            <person name="Nouioui I."/>
        </authorList>
    </citation>
    <scope>NUCLEOTIDE SEQUENCE</scope>
    <source>
        <strain evidence="3">DSM 41529</strain>
    </source>
</reference>
<evidence type="ECO:0000256" key="1">
    <source>
        <dbReference type="SAM" id="MobiDB-lite"/>
    </source>
</evidence>
<keyword evidence="2" id="KW-0812">Transmembrane</keyword>
<evidence type="ECO:0000313" key="3">
    <source>
        <dbReference type="EMBL" id="MDT0549458.1"/>
    </source>
</evidence>
<organism evidence="3 4">
    <name type="scientific">Streptomyces lonegramiae</name>
    <dbReference type="NCBI Taxonomy" id="3075524"/>
    <lineage>
        <taxon>Bacteria</taxon>
        <taxon>Bacillati</taxon>
        <taxon>Actinomycetota</taxon>
        <taxon>Actinomycetes</taxon>
        <taxon>Kitasatosporales</taxon>
        <taxon>Streptomycetaceae</taxon>
        <taxon>Streptomyces</taxon>
    </lineage>
</organism>
<feature type="compositionally biased region" description="Pro residues" evidence="1">
    <location>
        <begin position="1"/>
        <end position="57"/>
    </location>
</feature>